<dbReference type="EMBL" id="KZ857617">
    <property type="protein sequence ID" value="RDX39910.1"/>
    <property type="molecule type" value="Genomic_DNA"/>
</dbReference>
<feature type="region of interest" description="Disordered" evidence="1">
    <location>
        <begin position="25"/>
        <end position="59"/>
    </location>
</feature>
<accession>A0A371CI15</accession>
<dbReference type="AlphaFoldDB" id="A0A371CI15"/>
<name>A0A371CI15_9APHY</name>
<dbReference type="Proteomes" id="UP000256964">
    <property type="component" value="Unassembled WGS sequence"/>
</dbReference>
<gene>
    <name evidence="2" type="ORF">OH76DRAFT_489936</name>
</gene>
<organism evidence="2 3">
    <name type="scientific">Lentinus brumalis</name>
    <dbReference type="NCBI Taxonomy" id="2498619"/>
    <lineage>
        <taxon>Eukaryota</taxon>
        <taxon>Fungi</taxon>
        <taxon>Dikarya</taxon>
        <taxon>Basidiomycota</taxon>
        <taxon>Agaricomycotina</taxon>
        <taxon>Agaricomycetes</taxon>
        <taxon>Polyporales</taxon>
        <taxon>Polyporaceae</taxon>
        <taxon>Lentinus</taxon>
    </lineage>
</organism>
<proteinExistence type="predicted"/>
<sequence length="116" mass="13087">MHAALDSRERPAFYRQPRLMNPILTCSASRTDKRRTSAQRRKLSEPSRQGRLEGASGSTSYEASRRCMEARYRACICSTLRPIRALSRCQDACLTTLTSTAVDNVRHIPTCGLRIL</sequence>
<evidence type="ECO:0000313" key="2">
    <source>
        <dbReference type="EMBL" id="RDX39910.1"/>
    </source>
</evidence>
<keyword evidence="3" id="KW-1185">Reference proteome</keyword>
<reference evidence="2 3" key="1">
    <citation type="journal article" date="2018" name="Biotechnol. Biofuels">
        <title>Integrative visual omics of the white-rot fungus Polyporus brumalis exposes the biotechnological potential of its oxidative enzymes for delignifying raw plant biomass.</title>
        <authorList>
            <person name="Miyauchi S."/>
            <person name="Rancon A."/>
            <person name="Drula E."/>
            <person name="Hage H."/>
            <person name="Chaduli D."/>
            <person name="Favel A."/>
            <person name="Grisel S."/>
            <person name="Henrissat B."/>
            <person name="Herpoel-Gimbert I."/>
            <person name="Ruiz-Duenas F.J."/>
            <person name="Chevret D."/>
            <person name="Hainaut M."/>
            <person name="Lin J."/>
            <person name="Wang M."/>
            <person name="Pangilinan J."/>
            <person name="Lipzen A."/>
            <person name="Lesage-Meessen L."/>
            <person name="Navarro D."/>
            <person name="Riley R."/>
            <person name="Grigoriev I.V."/>
            <person name="Zhou S."/>
            <person name="Raouche S."/>
            <person name="Rosso M.N."/>
        </authorList>
    </citation>
    <scope>NUCLEOTIDE SEQUENCE [LARGE SCALE GENOMIC DNA]</scope>
    <source>
        <strain evidence="2 3">BRFM 1820</strain>
    </source>
</reference>
<protein>
    <submittedName>
        <fullName evidence="2">Uncharacterized protein</fullName>
    </submittedName>
</protein>
<evidence type="ECO:0000313" key="3">
    <source>
        <dbReference type="Proteomes" id="UP000256964"/>
    </source>
</evidence>
<feature type="compositionally biased region" description="Basic and acidic residues" evidence="1">
    <location>
        <begin position="42"/>
        <end position="51"/>
    </location>
</feature>
<evidence type="ECO:0000256" key="1">
    <source>
        <dbReference type="SAM" id="MobiDB-lite"/>
    </source>
</evidence>